<evidence type="ECO:0000259" key="5">
    <source>
        <dbReference type="PROSITE" id="PS50850"/>
    </source>
</evidence>
<feature type="transmembrane region" description="Helical" evidence="4">
    <location>
        <begin position="94"/>
        <end position="113"/>
    </location>
</feature>
<feature type="transmembrane region" description="Helical" evidence="4">
    <location>
        <begin position="302"/>
        <end position="321"/>
    </location>
</feature>
<feature type="transmembrane region" description="Helical" evidence="4">
    <location>
        <begin position="24"/>
        <end position="44"/>
    </location>
</feature>
<gene>
    <name evidence="6" type="ORF">SBA5_970019</name>
</gene>
<evidence type="ECO:0000256" key="3">
    <source>
        <dbReference type="ARBA" id="ARBA00023136"/>
    </source>
</evidence>
<dbReference type="InterPro" id="IPR011701">
    <property type="entry name" value="MFS"/>
</dbReference>
<feature type="transmembrane region" description="Helical" evidence="4">
    <location>
        <begin position="327"/>
        <end position="349"/>
    </location>
</feature>
<dbReference type="EMBL" id="OKRB01000160">
    <property type="protein sequence ID" value="SPE32294.1"/>
    <property type="molecule type" value="Genomic_DNA"/>
</dbReference>
<feature type="transmembrane region" description="Helical" evidence="4">
    <location>
        <begin position="64"/>
        <end position="82"/>
    </location>
</feature>
<dbReference type="InterPro" id="IPR050327">
    <property type="entry name" value="Proton-linked_MCT"/>
</dbReference>
<dbReference type="PANTHER" id="PTHR11360">
    <property type="entry name" value="MONOCARBOXYLATE TRANSPORTER"/>
    <property type="match status" value="1"/>
</dbReference>
<feature type="transmembrane region" description="Helical" evidence="4">
    <location>
        <begin position="390"/>
        <end position="411"/>
    </location>
</feature>
<dbReference type="OrthoDB" id="182417at2"/>
<evidence type="ECO:0000256" key="1">
    <source>
        <dbReference type="ARBA" id="ARBA00022692"/>
    </source>
</evidence>
<name>A0A2N9M9Z4_9BACT</name>
<evidence type="ECO:0000256" key="4">
    <source>
        <dbReference type="SAM" id="Phobius"/>
    </source>
</evidence>
<feature type="transmembrane region" description="Helical" evidence="4">
    <location>
        <begin position="273"/>
        <end position="295"/>
    </location>
</feature>
<evidence type="ECO:0000256" key="2">
    <source>
        <dbReference type="ARBA" id="ARBA00022989"/>
    </source>
</evidence>
<dbReference type="AlphaFoldDB" id="A0A2N9M9Z4"/>
<keyword evidence="1 4" id="KW-0812">Transmembrane</keyword>
<feature type="transmembrane region" description="Helical" evidence="4">
    <location>
        <begin position="184"/>
        <end position="204"/>
    </location>
</feature>
<dbReference type="Proteomes" id="UP000239735">
    <property type="component" value="Unassembled WGS sequence"/>
</dbReference>
<sequence length="432" mass="45777">MALTGMPDGLDVCSPENRLSYPGWRVAVVCHLGVFTGFAAVFIYSFSFMIRPLQQDFGWNSEQIARAFSFAVISVAVCSPVIGKLFDRYDPRKLIAGFMAAFGLGIGSLAFLTAHLAQFYVTAVFIGIAGAGTYQLGYARIVAAWFLRRLGAALAIVVAGSGVGSFFVPPLVQYLISAYGWRNAYLVLATLPLLVGVPLTLLFARLPPTCSTAGPEPTVRSHETAGTPWRQAVMTFSFWLLALGVCALSLSENGALAHLAPMLSSNGLHPREVALTASLLGAANLAGRFVLGSLLDYIEGSLIALGSLLTVGAGILLLAHARSFSLAAPSAFVAGLGCGCELDLIPYMLRRYFGMRAFTTLYGLTYSAFASAAAVAPLIVGHVYDSTGSYIRIFNVLCGITLVSALAMLALPAYRSRQSASPAWQKSGAERV</sequence>
<feature type="transmembrane region" description="Helical" evidence="4">
    <location>
        <begin position="361"/>
        <end position="384"/>
    </location>
</feature>
<organism evidence="6 7">
    <name type="scientific">Candidatus Sulfuritelmatomonas gaucii</name>
    <dbReference type="NCBI Taxonomy" id="2043161"/>
    <lineage>
        <taxon>Bacteria</taxon>
        <taxon>Pseudomonadati</taxon>
        <taxon>Acidobacteriota</taxon>
        <taxon>Terriglobia</taxon>
        <taxon>Terriglobales</taxon>
        <taxon>Acidobacteriaceae</taxon>
        <taxon>Candidatus Sulfuritelmatomonas</taxon>
    </lineage>
</organism>
<dbReference type="GO" id="GO:0022857">
    <property type="term" value="F:transmembrane transporter activity"/>
    <property type="evidence" value="ECO:0007669"/>
    <property type="project" value="InterPro"/>
</dbReference>
<keyword evidence="3 4" id="KW-0472">Membrane</keyword>
<dbReference type="Gene3D" id="1.20.1250.20">
    <property type="entry name" value="MFS general substrate transporter like domains"/>
    <property type="match status" value="2"/>
</dbReference>
<evidence type="ECO:0000313" key="6">
    <source>
        <dbReference type="EMBL" id="SPE32294.1"/>
    </source>
</evidence>
<dbReference type="PROSITE" id="PS50850">
    <property type="entry name" value="MFS"/>
    <property type="match status" value="1"/>
</dbReference>
<dbReference type="PANTHER" id="PTHR11360:SF284">
    <property type="entry name" value="EG:103B4.3 PROTEIN-RELATED"/>
    <property type="match status" value="1"/>
</dbReference>
<protein>
    <submittedName>
        <fullName evidence="6">Putative Transporter, major facilitator family</fullName>
    </submittedName>
</protein>
<feature type="transmembrane region" description="Helical" evidence="4">
    <location>
        <begin position="150"/>
        <end position="172"/>
    </location>
</feature>
<accession>A0A2N9M9Z4</accession>
<dbReference type="SUPFAM" id="SSF103473">
    <property type="entry name" value="MFS general substrate transporter"/>
    <property type="match status" value="1"/>
</dbReference>
<feature type="domain" description="Major facilitator superfamily (MFS) profile" evidence="5">
    <location>
        <begin position="26"/>
        <end position="416"/>
    </location>
</feature>
<feature type="transmembrane region" description="Helical" evidence="4">
    <location>
        <begin position="119"/>
        <end position="138"/>
    </location>
</feature>
<dbReference type="Pfam" id="PF07690">
    <property type="entry name" value="MFS_1"/>
    <property type="match status" value="1"/>
</dbReference>
<dbReference type="InterPro" id="IPR020846">
    <property type="entry name" value="MFS_dom"/>
</dbReference>
<feature type="transmembrane region" description="Helical" evidence="4">
    <location>
        <begin position="238"/>
        <end position="261"/>
    </location>
</feature>
<dbReference type="CDD" id="cd17355">
    <property type="entry name" value="MFS_YcxA_like"/>
    <property type="match status" value="1"/>
</dbReference>
<keyword evidence="2 4" id="KW-1133">Transmembrane helix</keyword>
<reference evidence="7" key="1">
    <citation type="submission" date="2018-02" db="EMBL/GenBank/DDBJ databases">
        <authorList>
            <person name="Hausmann B."/>
        </authorList>
    </citation>
    <scope>NUCLEOTIDE SEQUENCE [LARGE SCALE GENOMIC DNA]</scope>
    <source>
        <strain evidence="7">Peat soil MAG SbA5</strain>
    </source>
</reference>
<evidence type="ECO:0000313" key="7">
    <source>
        <dbReference type="Proteomes" id="UP000239735"/>
    </source>
</evidence>
<dbReference type="InterPro" id="IPR036259">
    <property type="entry name" value="MFS_trans_sf"/>
</dbReference>
<proteinExistence type="predicted"/>